<name>A0A131YQX1_RHIAP</name>
<organism evidence="3">
    <name type="scientific">Rhipicephalus appendiculatus</name>
    <name type="common">Brown ear tick</name>
    <dbReference type="NCBI Taxonomy" id="34631"/>
    <lineage>
        <taxon>Eukaryota</taxon>
        <taxon>Metazoa</taxon>
        <taxon>Ecdysozoa</taxon>
        <taxon>Arthropoda</taxon>
        <taxon>Chelicerata</taxon>
        <taxon>Arachnida</taxon>
        <taxon>Acari</taxon>
        <taxon>Parasitiformes</taxon>
        <taxon>Ixodida</taxon>
        <taxon>Ixodoidea</taxon>
        <taxon>Ixodidae</taxon>
        <taxon>Rhipicephalinae</taxon>
        <taxon>Rhipicephalus</taxon>
        <taxon>Rhipicephalus</taxon>
    </lineage>
</organism>
<feature type="signal peptide" evidence="1">
    <location>
        <begin position="1"/>
        <end position="24"/>
    </location>
</feature>
<proteinExistence type="predicted"/>
<keyword evidence="1" id="KW-0732">Signal</keyword>
<dbReference type="AlphaFoldDB" id="A0A131YQX1"/>
<feature type="chain" id="PRO_5007285734" evidence="1">
    <location>
        <begin position="25"/>
        <end position="159"/>
    </location>
</feature>
<dbReference type="SUPFAM" id="SSF57567">
    <property type="entry name" value="Serine protease inhibitors"/>
    <property type="match status" value="1"/>
</dbReference>
<dbReference type="Gene3D" id="2.10.25.10">
    <property type="entry name" value="Laminin"/>
    <property type="match status" value="1"/>
</dbReference>
<evidence type="ECO:0000313" key="3">
    <source>
        <dbReference type="EMBL" id="JAP80988.1"/>
    </source>
</evidence>
<dbReference type="EMBL" id="GEDV01007569">
    <property type="protein sequence ID" value="JAP80988.1"/>
    <property type="molecule type" value="Transcribed_RNA"/>
</dbReference>
<evidence type="ECO:0000259" key="2">
    <source>
        <dbReference type="Pfam" id="PF01826"/>
    </source>
</evidence>
<feature type="domain" description="TIL" evidence="2">
    <location>
        <begin position="79"/>
        <end position="139"/>
    </location>
</feature>
<reference evidence="3" key="1">
    <citation type="journal article" date="2016" name="Ticks Tick Borne Dis.">
        <title>De novo assembly and annotation of the salivary gland transcriptome of Rhipicephalus appendiculatus male and female ticks during blood feeding.</title>
        <authorList>
            <person name="de Castro M.H."/>
            <person name="de Klerk D."/>
            <person name="Pienaar R."/>
            <person name="Latif A.A."/>
            <person name="Rees D.J."/>
            <person name="Mans B.J."/>
        </authorList>
    </citation>
    <scope>NUCLEOTIDE SEQUENCE</scope>
    <source>
        <tissue evidence="3">Salivary glands</tissue>
    </source>
</reference>
<evidence type="ECO:0000256" key="1">
    <source>
        <dbReference type="SAM" id="SignalP"/>
    </source>
</evidence>
<dbReference type="CDD" id="cd19941">
    <property type="entry name" value="TIL"/>
    <property type="match status" value="1"/>
</dbReference>
<sequence length="159" mass="17154">MCTVVALNVLVIVLTIAIALTARATENPTPNSAVAHGGERSNGVGSNAVLPGSGLPRLPVTGTELVPGGGLPSTAKNVCGAFQKYKSCHRSRRRYCRERSCKTRFDLWRQCSSKCVPGCYCRSGLYRSSDGSCVSFFKCGSWMKSLKEKFQTIVKGRAE</sequence>
<dbReference type="InterPro" id="IPR036084">
    <property type="entry name" value="Ser_inhib-like_sf"/>
</dbReference>
<dbReference type="Pfam" id="PF01826">
    <property type="entry name" value="TIL"/>
    <property type="match status" value="1"/>
</dbReference>
<protein>
    <submittedName>
        <fullName evidence="3">TIL domain containing protein</fullName>
    </submittedName>
</protein>
<accession>A0A131YQX1</accession>
<dbReference type="InterPro" id="IPR002919">
    <property type="entry name" value="TIL_dom"/>
</dbReference>